<reference evidence="2 3" key="1">
    <citation type="journal article" date="2021" name="Commun. Biol.">
        <title>The genome of Shorea leprosula (Dipterocarpaceae) highlights the ecological relevance of drought in aseasonal tropical rainforests.</title>
        <authorList>
            <person name="Ng K.K.S."/>
            <person name="Kobayashi M.J."/>
            <person name="Fawcett J.A."/>
            <person name="Hatakeyama M."/>
            <person name="Paape T."/>
            <person name="Ng C.H."/>
            <person name="Ang C.C."/>
            <person name="Tnah L.H."/>
            <person name="Lee C.T."/>
            <person name="Nishiyama T."/>
            <person name="Sese J."/>
            <person name="O'Brien M.J."/>
            <person name="Copetti D."/>
            <person name="Mohd Noor M.I."/>
            <person name="Ong R.C."/>
            <person name="Putra M."/>
            <person name="Sireger I.Z."/>
            <person name="Indrioko S."/>
            <person name="Kosugi Y."/>
            <person name="Izuno A."/>
            <person name="Isagi Y."/>
            <person name="Lee S.L."/>
            <person name="Shimizu K.K."/>
        </authorList>
    </citation>
    <scope>NUCLEOTIDE SEQUENCE [LARGE SCALE GENOMIC DNA]</scope>
    <source>
        <strain evidence="2">214</strain>
    </source>
</reference>
<name>A0AAV5LIL5_9ROSI</name>
<dbReference type="Proteomes" id="UP001054252">
    <property type="component" value="Unassembled WGS sequence"/>
</dbReference>
<gene>
    <name evidence="2" type="ORF">SLEP1_g45243</name>
</gene>
<keyword evidence="3" id="KW-1185">Reference proteome</keyword>
<organism evidence="2 3">
    <name type="scientific">Rubroshorea leprosula</name>
    <dbReference type="NCBI Taxonomy" id="152421"/>
    <lineage>
        <taxon>Eukaryota</taxon>
        <taxon>Viridiplantae</taxon>
        <taxon>Streptophyta</taxon>
        <taxon>Embryophyta</taxon>
        <taxon>Tracheophyta</taxon>
        <taxon>Spermatophyta</taxon>
        <taxon>Magnoliopsida</taxon>
        <taxon>eudicotyledons</taxon>
        <taxon>Gunneridae</taxon>
        <taxon>Pentapetalae</taxon>
        <taxon>rosids</taxon>
        <taxon>malvids</taxon>
        <taxon>Malvales</taxon>
        <taxon>Dipterocarpaceae</taxon>
        <taxon>Rubroshorea</taxon>
    </lineage>
</organism>
<feature type="compositionally biased region" description="Basic and acidic residues" evidence="1">
    <location>
        <begin position="40"/>
        <end position="55"/>
    </location>
</feature>
<feature type="region of interest" description="Disordered" evidence="1">
    <location>
        <begin position="29"/>
        <end position="94"/>
    </location>
</feature>
<evidence type="ECO:0000313" key="3">
    <source>
        <dbReference type="Proteomes" id="UP001054252"/>
    </source>
</evidence>
<comment type="caution">
    <text evidence="2">The sequence shown here is derived from an EMBL/GenBank/DDBJ whole genome shotgun (WGS) entry which is preliminary data.</text>
</comment>
<evidence type="ECO:0000256" key="1">
    <source>
        <dbReference type="SAM" id="MobiDB-lite"/>
    </source>
</evidence>
<feature type="region of interest" description="Disordered" evidence="1">
    <location>
        <begin position="116"/>
        <end position="178"/>
    </location>
</feature>
<feature type="compositionally biased region" description="Basic and acidic residues" evidence="1">
    <location>
        <begin position="123"/>
        <end position="135"/>
    </location>
</feature>
<protein>
    <submittedName>
        <fullName evidence="2">Uncharacterized protein</fullName>
    </submittedName>
</protein>
<dbReference type="AlphaFoldDB" id="A0AAV5LIL5"/>
<dbReference type="EMBL" id="BPVZ01000121">
    <property type="protein sequence ID" value="GKV37186.1"/>
    <property type="molecule type" value="Genomic_DNA"/>
</dbReference>
<accession>A0AAV5LIL5</accession>
<proteinExistence type="predicted"/>
<sequence length="178" mass="20188">MNMSLSEPPDDSDQEDLDKFIAEIEDAADREWAEEEAAEERELGTIRYWNREEIGGRTSESDDEDADNLGGDNEWDSGNAEIMSDLGSDYDSAEANNEFKRSRVEKGKLDKICRSNATAGFKRNAEPSYERKMAEVDSESENDLRDLDNAMWKSDAEEDHDSRSSEAVSTYDFRSSID</sequence>
<evidence type="ECO:0000313" key="2">
    <source>
        <dbReference type="EMBL" id="GKV37186.1"/>
    </source>
</evidence>